<name>A0ABX1RG32_9PSEU</name>
<dbReference type="Pfam" id="PF07845">
    <property type="entry name" value="DUF1636"/>
    <property type="match status" value="1"/>
</dbReference>
<evidence type="ECO:0000313" key="2">
    <source>
        <dbReference type="Proteomes" id="UP001296706"/>
    </source>
</evidence>
<dbReference type="EMBL" id="JAAXKY010000065">
    <property type="protein sequence ID" value="NMH79336.1"/>
    <property type="molecule type" value="Genomic_DNA"/>
</dbReference>
<reference evidence="1 2" key="1">
    <citation type="submission" date="2020-04" db="EMBL/GenBank/DDBJ databases">
        <authorList>
            <person name="Klaysubun C."/>
            <person name="Duangmal K."/>
            <person name="Lipun K."/>
        </authorList>
    </citation>
    <scope>NUCLEOTIDE SEQUENCE [LARGE SCALE GENOMIC DNA]</scope>
    <source>
        <strain evidence="1 2">JCM 11839</strain>
    </source>
</reference>
<proteinExistence type="predicted"/>
<gene>
    <name evidence="1" type="ORF">HF577_19845</name>
</gene>
<keyword evidence="2" id="KW-1185">Reference proteome</keyword>
<dbReference type="RefSeq" id="WP_169397402.1">
    <property type="nucleotide sequence ID" value="NZ_BAAAJH010000007.1"/>
</dbReference>
<dbReference type="Proteomes" id="UP001296706">
    <property type="component" value="Unassembled WGS sequence"/>
</dbReference>
<protein>
    <submittedName>
        <fullName evidence="1">DUF1636 family protein</fullName>
    </submittedName>
</protein>
<comment type="caution">
    <text evidence="1">The sequence shown here is derived from an EMBL/GenBank/DDBJ whole genome shotgun (WGS) entry which is preliminary data.</text>
</comment>
<organism evidence="1 2">
    <name type="scientific">Pseudonocardia xinjiangensis</name>
    <dbReference type="NCBI Taxonomy" id="75289"/>
    <lineage>
        <taxon>Bacteria</taxon>
        <taxon>Bacillati</taxon>
        <taxon>Actinomycetota</taxon>
        <taxon>Actinomycetes</taxon>
        <taxon>Pseudonocardiales</taxon>
        <taxon>Pseudonocardiaceae</taxon>
        <taxon>Pseudonocardia</taxon>
    </lineage>
</organism>
<dbReference type="InterPro" id="IPR012863">
    <property type="entry name" value="DUF1636"/>
</dbReference>
<evidence type="ECO:0000313" key="1">
    <source>
        <dbReference type="EMBL" id="NMH79336.1"/>
    </source>
</evidence>
<accession>A0ABX1RG32</accession>
<sequence>MTLLICRTCPRYDSRATGDFGRALAEAIADHPAGSLVAVRNVQCLGGCPDHGVAAVDGPGKARVRFSGLDAGDAAAVLAAAAAHDSCASGAPGDWEVPAELADRISSVTPKRGPNGF</sequence>